<dbReference type="PANTHER" id="PTHR46679">
    <property type="match status" value="1"/>
</dbReference>
<protein>
    <recommendedName>
        <fullName evidence="6">Glutaredoxin domain-containing protein</fullName>
    </recommendedName>
</protein>
<dbReference type="AlphaFoldDB" id="A0A520N5K6"/>
<dbReference type="InterPro" id="IPR036249">
    <property type="entry name" value="Thioredoxin-like_sf"/>
</dbReference>
<name>A0A520N5K6_9GAMM</name>
<evidence type="ECO:0000256" key="4">
    <source>
        <dbReference type="ARBA" id="ARBA00023157"/>
    </source>
</evidence>
<proteinExistence type="inferred from homology"/>
<dbReference type="PANTHER" id="PTHR46679:SF1">
    <property type="entry name" value="GLUTAREDOXIN-2, MITOCHONDRIAL"/>
    <property type="match status" value="1"/>
</dbReference>
<keyword evidence="5" id="KW-0676">Redox-active center</keyword>
<keyword evidence="3" id="KW-0249">Electron transport</keyword>
<evidence type="ECO:0000256" key="5">
    <source>
        <dbReference type="ARBA" id="ARBA00023284"/>
    </source>
</evidence>
<sequence length="76" mass="8990">MSKKVEIYSKSNCSYCVMAMNFFESKNVDYEVYSTDDPNIFDEMMKRNPYARTLPQIFIDDELIGGYTDLIEKYTE</sequence>
<dbReference type="Proteomes" id="UP000315283">
    <property type="component" value="Unassembled WGS sequence"/>
</dbReference>
<reference evidence="7 8" key="1">
    <citation type="submission" date="2019-02" db="EMBL/GenBank/DDBJ databases">
        <title>Prokaryotic population dynamics and viral predation in marine succession experiment using metagenomics: the confinement effect.</title>
        <authorList>
            <person name="Haro-Moreno J.M."/>
            <person name="Rodriguez-Valera F."/>
            <person name="Lopez-Perez M."/>
        </authorList>
    </citation>
    <scope>NUCLEOTIDE SEQUENCE [LARGE SCALE GENOMIC DNA]</scope>
    <source>
        <strain evidence="7">MED-G164</strain>
    </source>
</reference>
<keyword evidence="4" id="KW-1015">Disulfide bond</keyword>
<organism evidence="7 8">
    <name type="scientific">SAR86 cluster bacterium</name>
    <dbReference type="NCBI Taxonomy" id="2030880"/>
    <lineage>
        <taxon>Bacteria</taxon>
        <taxon>Pseudomonadati</taxon>
        <taxon>Pseudomonadota</taxon>
        <taxon>Gammaproteobacteria</taxon>
        <taxon>SAR86 cluster</taxon>
    </lineage>
</organism>
<evidence type="ECO:0000313" key="7">
    <source>
        <dbReference type="EMBL" id="RZO28764.1"/>
    </source>
</evidence>
<gene>
    <name evidence="7" type="ORF">EVA97_01755</name>
</gene>
<keyword evidence="2" id="KW-0813">Transport</keyword>
<dbReference type="SUPFAM" id="SSF52833">
    <property type="entry name" value="Thioredoxin-like"/>
    <property type="match status" value="1"/>
</dbReference>
<comment type="similarity">
    <text evidence="1">Belongs to the glutaredoxin family.</text>
</comment>
<dbReference type="Pfam" id="PF00462">
    <property type="entry name" value="Glutaredoxin"/>
    <property type="match status" value="1"/>
</dbReference>
<accession>A0A520N5K6</accession>
<dbReference type="PRINTS" id="PR00160">
    <property type="entry name" value="GLUTAREDOXIN"/>
</dbReference>
<comment type="caution">
    <text evidence="7">The sequence shown here is derived from an EMBL/GenBank/DDBJ whole genome shotgun (WGS) entry which is preliminary data.</text>
</comment>
<evidence type="ECO:0000256" key="2">
    <source>
        <dbReference type="ARBA" id="ARBA00022448"/>
    </source>
</evidence>
<dbReference type="InterPro" id="IPR014025">
    <property type="entry name" value="Glutaredoxin_subgr"/>
</dbReference>
<evidence type="ECO:0000256" key="1">
    <source>
        <dbReference type="ARBA" id="ARBA00007787"/>
    </source>
</evidence>
<evidence type="ECO:0000256" key="3">
    <source>
        <dbReference type="ARBA" id="ARBA00022982"/>
    </source>
</evidence>
<evidence type="ECO:0000259" key="6">
    <source>
        <dbReference type="Pfam" id="PF00462"/>
    </source>
</evidence>
<dbReference type="PROSITE" id="PS51354">
    <property type="entry name" value="GLUTAREDOXIN_2"/>
    <property type="match status" value="1"/>
</dbReference>
<dbReference type="InterPro" id="IPR002109">
    <property type="entry name" value="Glutaredoxin"/>
</dbReference>
<dbReference type="Gene3D" id="3.40.30.10">
    <property type="entry name" value="Glutaredoxin"/>
    <property type="match status" value="1"/>
</dbReference>
<dbReference type="GO" id="GO:0015035">
    <property type="term" value="F:protein-disulfide reductase activity"/>
    <property type="evidence" value="ECO:0007669"/>
    <property type="project" value="TreeGrafter"/>
</dbReference>
<feature type="domain" description="Glutaredoxin" evidence="6">
    <location>
        <begin position="5"/>
        <end position="64"/>
    </location>
</feature>
<evidence type="ECO:0000313" key="8">
    <source>
        <dbReference type="Proteomes" id="UP000315283"/>
    </source>
</evidence>
<dbReference type="EMBL" id="SHBJ01000008">
    <property type="protein sequence ID" value="RZO28764.1"/>
    <property type="molecule type" value="Genomic_DNA"/>
</dbReference>